<accession>A0A1S0ZBP1</accession>
<protein>
    <recommendedName>
        <fullName evidence="1">Glycoside hydrolase family 13 N-terminal Ig-like domain-containing protein</fullName>
    </recommendedName>
</protein>
<dbReference type="SUPFAM" id="SSF81296">
    <property type="entry name" value="E set domains"/>
    <property type="match status" value="1"/>
</dbReference>
<feature type="domain" description="Glycoside hydrolase family 13 N-terminal Ig-like" evidence="1">
    <location>
        <begin position="1"/>
        <end position="95"/>
    </location>
</feature>
<dbReference type="AlphaFoldDB" id="A0A1S0ZBP1"/>
<dbReference type="CDD" id="cd02857">
    <property type="entry name" value="E_set_CDase_PDE_N"/>
    <property type="match status" value="1"/>
</dbReference>
<dbReference type="InterPro" id="IPR013783">
    <property type="entry name" value="Ig-like_fold"/>
</dbReference>
<proteinExistence type="predicted"/>
<comment type="caution">
    <text evidence="2">The sequence shown here is derived from an EMBL/GenBank/DDBJ whole genome shotgun (WGS) entry which is preliminary data.</text>
</comment>
<dbReference type="InterPro" id="IPR014756">
    <property type="entry name" value="Ig_E-set"/>
</dbReference>
<dbReference type="Pfam" id="PF02903">
    <property type="entry name" value="Alpha-amylase_N"/>
    <property type="match status" value="1"/>
</dbReference>
<evidence type="ECO:0000259" key="1">
    <source>
        <dbReference type="Pfam" id="PF02903"/>
    </source>
</evidence>
<sequence>MELTAIYHRPESEYAYLYKEDQLHIRIRTKINDVQKVILHYGDPFIFIEDKYEAKKEMTKVTSDALFDYWQITVSVDFLRIQYLFELLDKEGKGIFM</sequence>
<evidence type="ECO:0000313" key="2">
    <source>
        <dbReference type="EMBL" id="OHG62509.1"/>
    </source>
</evidence>
<gene>
    <name evidence="2" type="ORF">A7T00_22070</name>
</gene>
<dbReference type="GO" id="GO:0005975">
    <property type="term" value="P:carbohydrate metabolic process"/>
    <property type="evidence" value="ECO:0007669"/>
    <property type="project" value="InterPro"/>
</dbReference>
<dbReference type="EMBL" id="MLZC01000013">
    <property type="protein sequence ID" value="OHG62509.1"/>
    <property type="molecule type" value="Genomic_DNA"/>
</dbReference>
<dbReference type="Gene3D" id="2.60.40.10">
    <property type="entry name" value="Immunoglobulins"/>
    <property type="match status" value="1"/>
</dbReference>
<dbReference type="InterPro" id="IPR004185">
    <property type="entry name" value="Glyco_hydro_13_lg-like_dom"/>
</dbReference>
<dbReference type="GO" id="GO:0004553">
    <property type="term" value="F:hydrolase activity, hydrolyzing O-glycosyl compounds"/>
    <property type="evidence" value="ECO:0007669"/>
    <property type="project" value="InterPro"/>
</dbReference>
<name>A0A1S0ZBP1_SALET</name>
<reference evidence="2" key="1">
    <citation type="submission" date="2016-09" db="EMBL/GenBank/DDBJ databases">
        <title>Whole genome sequencing of Salmonella enterica.</title>
        <authorList>
            <person name="Bell R."/>
        </authorList>
    </citation>
    <scope>NUCLEOTIDE SEQUENCE [LARGE SCALE GENOMIC DNA]</scope>
    <source>
        <strain evidence="2">CFSAN044978</strain>
    </source>
</reference>
<organism evidence="2">
    <name type="scientific">Salmonella enterica subsp. enterica serovar Saintpaul</name>
    <dbReference type="NCBI Taxonomy" id="90105"/>
    <lineage>
        <taxon>Bacteria</taxon>
        <taxon>Pseudomonadati</taxon>
        <taxon>Pseudomonadota</taxon>
        <taxon>Gammaproteobacteria</taxon>
        <taxon>Enterobacterales</taxon>
        <taxon>Enterobacteriaceae</taxon>
        <taxon>Salmonella</taxon>
    </lineage>
</organism>